<evidence type="ECO:0000256" key="1">
    <source>
        <dbReference type="SAM" id="MobiDB-lite"/>
    </source>
</evidence>
<keyword evidence="4" id="KW-1185">Reference proteome</keyword>
<reference evidence="3 4" key="1">
    <citation type="submission" date="2015-12" db="EMBL/GenBank/DDBJ databases">
        <title>Dictyostelia acquired genes for synthesis and detection of signals that induce cell-type specialization by lateral gene transfer from prokaryotes.</title>
        <authorList>
            <person name="Gloeckner G."/>
            <person name="Schaap P."/>
        </authorList>
    </citation>
    <scope>NUCLEOTIDE SEQUENCE [LARGE SCALE GENOMIC DNA]</scope>
    <source>
        <strain evidence="3 4">TK</strain>
    </source>
</reference>
<sequence>MKSYLLVVVSLLLLNSFIQASTQNLCECSYSNNEIRLFRSSNENECQQQCESVLNNIHIERCKFSDVDECQCEKNCIAVSINKWESKLLNHGGSTTRFGDGPAISAMSSSGSGRDGHRHGTIRFGDGPAISATSTGRDASSGSGTASGRDSTGGRDSGSGSGSGTFTGCSCDTSDDGGRHRRSDDGEQMLFLGGNQRLANPQLGEQFCRCSMSLISHKLI</sequence>
<evidence type="ECO:0000313" key="3">
    <source>
        <dbReference type="EMBL" id="KYR02568.1"/>
    </source>
</evidence>
<organism evidence="3 4">
    <name type="scientific">Tieghemostelium lacteum</name>
    <name type="common">Slime mold</name>
    <name type="synonym">Dictyostelium lacteum</name>
    <dbReference type="NCBI Taxonomy" id="361077"/>
    <lineage>
        <taxon>Eukaryota</taxon>
        <taxon>Amoebozoa</taxon>
        <taxon>Evosea</taxon>
        <taxon>Eumycetozoa</taxon>
        <taxon>Dictyostelia</taxon>
        <taxon>Dictyosteliales</taxon>
        <taxon>Raperosteliaceae</taxon>
        <taxon>Tieghemostelium</taxon>
    </lineage>
</organism>
<dbReference type="Proteomes" id="UP000076078">
    <property type="component" value="Unassembled WGS sequence"/>
</dbReference>
<name>A0A152A8K2_TIELA</name>
<protein>
    <submittedName>
        <fullName evidence="3">Uncharacterized protein</fullName>
    </submittedName>
</protein>
<accession>A0A152A8K2</accession>
<feature type="chain" id="PRO_5007593656" evidence="2">
    <location>
        <begin position="21"/>
        <end position="220"/>
    </location>
</feature>
<evidence type="ECO:0000313" key="4">
    <source>
        <dbReference type="Proteomes" id="UP000076078"/>
    </source>
</evidence>
<dbReference type="AlphaFoldDB" id="A0A152A8K2"/>
<comment type="caution">
    <text evidence="3">The sequence shown here is derived from an EMBL/GenBank/DDBJ whole genome shotgun (WGS) entry which is preliminary data.</text>
</comment>
<dbReference type="InParanoid" id="A0A152A8K2"/>
<proteinExistence type="predicted"/>
<feature type="region of interest" description="Disordered" evidence="1">
    <location>
        <begin position="99"/>
        <end position="164"/>
    </location>
</feature>
<gene>
    <name evidence="3" type="ORF">DLAC_00007</name>
</gene>
<feature type="compositionally biased region" description="Gly residues" evidence="1">
    <location>
        <begin position="155"/>
        <end position="164"/>
    </location>
</feature>
<evidence type="ECO:0000256" key="2">
    <source>
        <dbReference type="SAM" id="SignalP"/>
    </source>
</evidence>
<feature type="signal peptide" evidence="2">
    <location>
        <begin position="1"/>
        <end position="20"/>
    </location>
</feature>
<keyword evidence="2" id="KW-0732">Signal</keyword>
<dbReference type="EMBL" id="LODT01000001">
    <property type="protein sequence ID" value="KYR02568.1"/>
    <property type="molecule type" value="Genomic_DNA"/>
</dbReference>
<feature type="compositionally biased region" description="Polar residues" evidence="1">
    <location>
        <begin position="131"/>
        <end position="146"/>
    </location>
</feature>